<dbReference type="InterPro" id="IPR050236">
    <property type="entry name" value="Ser_Thr_kinase_AGC"/>
</dbReference>
<dbReference type="PROSITE" id="PS00108">
    <property type="entry name" value="PROTEIN_KINASE_ST"/>
    <property type="match status" value="1"/>
</dbReference>
<protein>
    <recommendedName>
        <fullName evidence="1">non-specific serine/threonine protein kinase</fullName>
        <ecNumber evidence="1">2.7.11.1</ecNumber>
    </recommendedName>
</protein>
<evidence type="ECO:0000256" key="8">
    <source>
        <dbReference type="ARBA" id="ARBA00048679"/>
    </source>
</evidence>
<dbReference type="InterPro" id="IPR011009">
    <property type="entry name" value="Kinase-like_dom_sf"/>
</dbReference>
<evidence type="ECO:0000256" key="5">
    <source>
        <dbReference type="ARBA" id="ARBA00022777"/>
    </source>
</evidence>
<dbReference type="EMBL" id="SNRW01003230">
    <property type="protein sequence ID" value="KAA6390406.1"/>
    <property type="molecule type" value="Genomic_DNA"/>
</dbReference>
<evidence type="ECO:0000256" key="3">
    <source>
        <dbReference type="ARBA" id="ARBA00022679"/>
    </source>
</evidence>
<dbReference type="Proteomes" id="UP000324800">
    <property type="component" value="Unassembled WGS sequence"/>
</dbReference>
<evidence type="ECO:0000313" key="10">
    <source>
        <dbReference type="EMBL" id="KAA6390406.1"/>
    </source>
</evidence>
<evidence type="ECO:0000256" key="7">
    <source>
        <dbReference type="ARBA" id="ARBA00047899"/>
    </source>
</evidence>
<comment type="catalytic activity">
    <reaction evidence="7">
        <text>L-threonyl-[protein] + ATP = O-phospho-L-threonyl-[protein] + ADP + H(+)</text>
        <dbReference type="Rhea" id="RHEA:46608"/>
        <dbReference type="Rhea" id="RHEA-COMP:11060"/>
        <dbReference type="Rhea" id="RHEA-COMP:11605"/>
        <dbReference type="ChEBI" id="CHEBI:15378"/>
        <dbReference type="ChEBI" id="CHEBI:30013"/>
        <dbReference type="ChEBI" id="CHEBI:30616"/>
        <dbReference type="ChEBI" id="CHEBI:61977"/>
        <dbReference type="ChEBI" id="CHEBI:456216"/>
        <dbReference type="EC" id="2.7.11.1"/>
    </reaction>
</comment>
<dbReference type="AlphaFoldDB" id="A0A5J4W6X8"/>
<dbReference type="Gene3D" id="1.10.510.10">
    <property type="entry name" value="Transferase(Phosphotransferase) domain 1"/>
    <property type="match status" value="1"/>
</dbReference>
<dbReference type="InterPro" id="IPR000719">
    <property type="entry name" value="Prot_kinase_dom"/>
</dbReference>
<comment type="catalytic activity">
    <reaction evidence="8">
        <text>L-seryl-[protein] + ATP = O-phospho-L-seryl-[protein] + ADP + H(+)</text>
        <dbReference type="Rhea" id="RHEA:17989"/>
        <dbReference type="Rhea" id="RHEA-COMP:9863"/>
        <dbReference type="Rhea" id="RHEA-COMP:11604"/>
        <dbReference type="ChEBI" id="CHEBI:15378"/>
        <dbReference type="ChEBI" id="CHEBI:29999"/>
        <dbReference type="ChEBI" id="CHEBI:30616"/>
        <dbReference type="ChEBI" id="CHEBI:83421"/>
        <dbReference type="ChEBI" id="CHEBI:456216"/>
        <dbReference type="EC" id="2.7.11.1"/>
    </reaction>
</comment>
<keyword evidence="2" id="KW-0723">Serine/threonine-protein kinase</keyword>
<evidence type="ECO:0000313" key="11">
    <source>
        <dbReference type="Proteomes" id="UP000324800"/>
    </source>
</evidence>
<dbReference type="InterPro" id="IPR008271">
    <property type="entry name" value="Ser/Thr_kinase_AS"/>
</dbReference>
<evidence type="ECO:0000256" key="6">
    <source>
        <dbReference type="ARBA" id="ARBA00022840"/>
    </source>
</evidence>
<comment type="caution">
    <text evidence="10">The sequence shown here is derived from an EMBL/GenBank/DDBJ whole genome shotgun (WGS) entry which is preliminary data.</text>
</comment>
<reference evidence="10 11" key="1">
    <citation type="submission" date="2019-03" db="EMBL/GenBank/DDBJ databases">
        <title>Single cell metagenomics reveals metabolic interactions within the superorganism composed of flagellate Streblomastix strix and complex community of Bacteroidetes bacteria on its surface.</title>
        <authorList>
            <person name="Treitli S.C."/>
            <person name="Kolisko M."/>
            <person name="Husnik F."/>
            <person name="Keeling P."/>
            <person name="Hampl V."/>
        </authorList>
    </citation>
    <scope>NUCLEOTIDE SEQUENCE [LARGE SCALE GENOMIC DNA]</scope>
    <source>
        <strain evidence="10">ST1C</strain>
    </source>
</reference>
<evidence type="ECO:0000256" key="1">
    <source>
        <dbReference type="ARBA" id="ARBA00012513"/>
    </source>
</evidence>
<dbReference type="GO" id="GO:0035556">
    <property type="term" value="P:intracellular signal transduction"/>
    <property type="evidence" value="ECO:0007669"/>
    <property type="project" value="TreeGrafter"/>
</dbReference>
<dbReference type="GO" id="GO:0004674">
    <property type="term" value="F:protein serine/threonine kinase activity"/>
    <property type="evidence" value="ECO:0007669"/>
    <property type="project" value="UniProtKB-KW"/>
</dbReference>
<dbReference type="OrthoDB" id="4062651at2759"/>
<sequence>MVLKHLHLQGIAHRDLKPDNVFIDEFDTAKISDYGLAQDMRSKSYIIAPRTKNYSPPEAHLENKMTAMSDSWALGTIVLEMLLGKHPFEGNTQMDTIENIKMGNFIQFQISSQKSLS</sequence>
<dbReference type="Pfam" id="PF00069">
    <property type="entry name" value="Pkinase"/>
    <property type="match status" value="1"/>
</dbReference>
<feature type="domain" description="Protein kinase" evidence="9">
    <location>
        <begin position="1"/>
        <end position="117"/>
    </location>
</feature>
<gene>
    <name evidence="10" type="ORF">EZS28_014065</name>
</gene>
<dbReference type="SUPFAM" id="SSF56112">
    <property type="entry name" value="Protein kinase-like (PK-like)"/>
    <property type="match status" value="1"/>
</dbReference>
<keyword evidence="6" id="KW-0067">ATP-binding</keyword>
<dbReference type="PANTHER" id="PTHR24356">
    <property type="entry name" value="SERINE/THREONINE-PROTEIN KINASE"/>
    <property type="match status" value="1"/>
</dbReference>
<proteinExistence type="predicted"/>
<dbReference type="PANTHER" id="PTHR24356:SF163">
    <property type="entry name" value="3-PHOSPHOINOSITIDE-DEPENDENT PROTEIN KINASE 1-RELATED"/>
    <property type="match status" value="1"/>
</dbReference>
<dbReference type="EC" id="2.7.11.1" evidence="1"/>
<keyword evidence="3" id="KW-0808">Transferase</keyword>
<dbReference type="GO" id="GO:0005524">
    <property type="term" value="F:ATP binding"/>
    <property type="evidence" value="ECO:0007669"/>
    <property type="project" value="UniProtKB-KW"/>
</dbReference>
<evidence type="ECO:0000256" key="4">
    <source>
        <dbReference type="ARBA" id="ARBA00022741"/>
    </source>
</evidence>
<evidence type="ECO:0000259" key="9">
    <source>
        <dbReference type="PROSITE" id="PS50011"/>
    </source>
</evidence>
<keyword evidence="4" id="KW-0547">Nucleotide-binding</keyword>
<evidence type="ECO:0000256" key="2">
    <source>
        <dbReference type="ARBA" id="ARBA00022527"/>
    </source>
</evidence>
<accession>A0A5J4W6X8</accession>
<name>A0A5J4W6X8_9EUKA</name>
<keyword evidence="5" id="KW-0418">Kinase</keyword>
<dbReference type="PROSITE" id="PS50011">
    <property type="entry name" value="PROTEIN_KINASE_DOM"/>
    <property type="match status" value="1"/>
</dbReference>
<organism evidence="10 11">
    <name type="scientific">Streblomastix strix</name>
    <dbReference type="NCBI Taxonomy" id="222440"/>
    <lineage>
        <taxon>Eukaryota</taxon>
        <taxon>Metamonada</taxon>
        <taxon>Preaxostyla</taxon>
        <taxon>Oxymonadida</taxon>
        <taxon>Streblomastigidae</taxon>
        <taxon>Streblomastix</taxon>
    </lineage>
</organism>